<keyword evidence="4" id="KW-1185">Reference proteome</keyword>
<dbReference type="Pfam" id="PF25340">
    <property type="entry name" value="BCD_RFX"/>
    <property type="match status" value="1"/>
</dbReference>
<comment type="caution">
    <text evidence="3">The sequence shown here is derived from an EMBL/GenBank/DDBJ whole genome shotgun (WGS) entry which is preliminary data.</text>
</comment>
<dbReference type="InterPro" id="IPR057321">
    <property type="entry name" value="RFX1-4/6/8-like_BCD"/>
</dbReference>
<evidence type="ECO:0000259" key="2">
    <source>
        <dbReference type="Pfam" id="PF25340"/>
    </source>
</evidence>
<organism evidence="3 4">
    <name type="scientific">Ophiophagus hannah</name>
    <name type="common">King cobra</name>
    <name type="synonym">Naja hannah</name>
    <dbReference type="NCBI Taxonomy" id="8665"/>
    <lineage>
        <taxon>Eukaryota</taxon>
        <taxon>Metazoa</taxon>
        <taxon>Chordata</taxon>
        <taxon>Craniata</taxon>
        <taxon>Vertebrata</taxon>
        <taxon>Euteleostomi</taxon>
        <taxon>Lepidosauria</taxon>
        <taxon>Squamata</taxon>
        <taxon>Bifurcata</taxon>
        <taxon>Unidentata</taxon>
        <taxon>Episquamata</taxon>
        <taxon>Toxicofera</taxon>
        <taxon>Serpentes</taxon>
        <taxon>Colubroidea</taxon>
        <taxon>Elapidae</taxon>
        <taxon>Elapinae</taxon>
        <taxon>Ophiophagus</taxon>
    </lineage>
</organism>
<dbReference type="InterPro" id="IPR039779">
    <property type="entry name" value="RFX-like"/>
</dbReference>
<feature type="region of interest" description="Disordered" evidence="1">
    <location>
        <begin position="1"/>
        <end position="49"/>
    </location>
</feature>
<feature type="region of interest" description="Disordered" evidence="1">
    <location>
        <begin position="206"/>
        <end position="228"/>
    </location>
</feature>
<reference evidence="3 4" key="1">
    <citation type="journal article" date="2013" name="Proc. Natl. Acad. Sci. U.S.A.">
        <title>The king cobra genome reveals dynamic gene evolution and adaptation in the snake venom system.</title>
        <authorList>
            <person name="Vonk F.J."/>
            <person name="Casewell N.R."/>
            <person name="Henkel C.V."/>
            <person name="Heimberg A.M."/>
            <person name="Jansen H.J."/>
            <person name="McCleary R.J."/>
            <person name="Kerkkamp H.M."/>
            <person name="Vos R.A."/>
            <person name="Guerreiro I."/>
            <person name="Calvete J.J."/>
            <person name="Wuster W."/>
            <person name="Woods A.E."/>
            <person name="Logan J.M."/>
            <person name="Harrison R.A."/>
            <person name="Castoe T.A."/>
            <person name="de Koning A.P."/>
            <person name="Pollock D.D."/>
            <person name="Yandell M."/>
            <person name="Calderon D."/>
            <person name="Renjifo C."/>
            <person name="Currier R.B."/>
            <person name="Salgado D."/>
            <person name="Pla D."/>
            <person name="Sanz L."/>
            <person name="Hyder A.S."/>
            <person name="Ribeiro J.M."/>
            <person name="Arntzen J.W."/>
            <person name="van den Thillart G.E."/>
            <person name="Boetzer M."/>
            <person name="Pirovano W."/>
            <person name="Dirks R.P."/>
            <person name="Spaink H.P."/>
            <person name="Duboule D."/>
            <person name="McGlinn E."/>
            <person name="Kini R.M."/>
            <person name="Richardson M.K."/>
        </authorList>
    </citation>
    <scope>NUCLEOTIDE SEQUENCE</scope>
    <source>
        <tissue evidence="3">Blood</tissue>
    </source>
</reference>
<sequence>RRVLRSHPPEAPADRPVQTRAHPGLDAELRPPLVPNPGGDSHPGRSPACSRCVTLQQQSSLDQWARWLGEVVSQVLKPHEGAASFPRAARQFLLKWSFYSSMVIRDLTLRSAASFGSFHLIRLLYDEYMFYLVEHRVAEATGETPIAVMGEFSDLASLSPAVLEKGRDPLAFLHEEGSPTHPHPRVKLGPSFSFPTDAFGTLGHEAGARMKPRVKREHSDPGPSLQEI</sequence>
<keyword evidence="3" id="KW-0238">DNA-binding</keyword>
<dbReference type="OrthoDB" id="10056949at2759"/>
<evidence type="ECO:0000256" key="1">
    <source>
        <dbReference type="SAM" id="MobiDB-lite"/>
    </source>
</evidence>
<proteinExistence type="predicted"/>
<dbReference type="PANTHER" id="PTHR12619">
    <property type="entry name" value="RFX TRANSCRIPTION FACTOR FAMILY"/>
    <property type="match status" value="1"/>
</dbReference>
<protein>
    <submittedName>
        <fullName evidence="3">DNA-binding protein RFX2</fullName>
    </submittedName>
</protein>
<feature type="domain" description="RFX1-4/6/8-like BCD" evidence="2">
    <location>
        <begin position="54"/>
        <end position="139"/>
    </location>
</feature>
<dbReference type="GO" id="GO:0000981">
    <property type="term" value="F:DNA-binding transcription factor activity, RNA polymerase II-specific"/>
    <property type="evidence" value="ECO:0007669"/>
    <property type="project" value="TreeGrafter"/>
</dbReference>
<gene>
    <name evidence="3" type="primary">rfx2</name>
    <name evidence="3" type="ORF">L345_16571</name>
</gene>
<dbReference type="PANTHER" id="PTHR12619:SF17">
    <property type="entry name" value="DNA-BINDING PROTEIN RFX2"/>
    <property type="match status" value="1"/>
</dbReference>
<evidence type="ECO:0000313" key="3">
    <source>
        <dbReference type="EMBL" id="ETE57711.1"/>
    </source>
</evidence>
<dbReference type="AlphaFoldDB" id="V8N724"/>
<dbReference type="GO" id="GO:0000978">
    <property type="term" value="F:RNA polymerase II cis-regulatory region sequence-specific DNA binding"/>
    <property type="evidence" value="ECO:0007669"/>
    <property type="project" value="TreeGrafter"/>
</dbReference>
<feature type="non-terminal residue" evidence="3">
    <location>
        <position position="1"/>
    </location>
</feature>
<dbReference type="EMBL" id="AZIM01007886">
    <property type="protein sequence ID" value="ETE57711.1"/>
    <property type="molecule type" value="Genomic_DNA"/>
</dbReference>
<evidence type="ECO:0000313" key="4">
    <source>
        <dbReference type="Proteomes" id="UP000018936"/>
    </source>
</evidence>
<accession>V8N724</accession>
<name>V8N724_OPHHA</name>
<dbReference type="Proteomes" id="UP000018936">
    <property type="component" value="Unassembled WGS sequence"/>
</dbReference>